<dbReference type="SFLD" id="SFLDS00019">
    <property type="entry name" value="Glutathione_Transferase_(cytos"/>
    <property type="match status" value="1"/>
</dbReference>
<dbReference type="InterPro" id="IPR004045">
    <property type="entry name" value="Glutathione_S-Trfase_N"/>
</dbReference>
<comment type="similarity">
    <text evidence="1">Belongs to the GST superfamily.</text>
</comment>
<dbReference type="Pfam" id="PF00043">
    <property type="entry name" value="GST_C"/>
    <property type="match status" value="1"/>
</dbReference>
<dbReference type="EMBL" id="MIPT01000001">
    <property type="protein sequence ID" value="OHT20954.1"/>
    <property type="molecule type" value="Genomic_DNA"/>
</dbReference>
<dbReference type="Proteomes" id="UP000179467">
    <property type="component" value="Unassembled WGS sequence"/>
</dbReference>
<protein>
    <submittedName>
        <fullName evidence="4">Glutathione S-transferase</fullName>
        <ecNumber evidence="4">2.5.1.18</ecNumber>
    </submittedName>
</protein>
<feature type="domain" description="GST N-terminal" evidence="2">
    <location>
        <begin position="1"/>
        <end position="80"/>
    </location>
</feature>
<dbReference type="Gene3D" id="1.20.1050.10">
    <property type="match status" value="1"/>
</dbReference>
<dbReference type="PROSITE" id="PS50405">
    <property type="entry name" value="GST_CTER"/>
    <property type="match status" value="1"/>
</dbReference>
<keyword evidence="5" id="KW-1185">Reference proteome</keyword>
<dbReference type="PANTHER" id="PTHR44051:SF8">
    <property type="entry name" value="GLUTATHIONE S-TRANSFERASE GSTA"/>
    <property type="match status" value="1"/>
</dbReference>
<dbReference type="PROSITE" id="PS50404">
    <property type="entry name" value="GST_NTER"/>
    <property type="match status" value="1"/>
</dbReference>
<reference evidence="4 5" key="1">
    <citation type="submission" date="2016-09" db="EMBL/GenBank/DDBJ databases">
        <title>Metabolic pathway, cell adaptation mechanisms and a novel monoxygenase revealed through proteogenomic-transcription analysis of a Sphingomonas haloaromaticamans strain degrading the fungicide ortho-phenylphenol.</title>
        <authorList>
            <person name="Perruchon C."/>
            <person name="Papadopoulou E.S."/>
            <person name="Rousidou C."/>
            <person name="Vasileiadis S."/>
            <person name="Tanou G."/>
            <person name="Amoutzias G."/>
            <person name="Molassiotis A."/>
            <person name="Karpouzas D.G."/>
        </authorList>
    </citation>
    <scope>NUCLEOTIDE SEQUENCE [LARGE SCALE GENOMIC DNA]</scope>
    <source>
        <strain evidence="4 5">P3</strain>
    </source>
</reference>
<dbReference type="Gene3D" id="3.40.30.10">
    <property type="entry name" value="Glutaredoxin"/>
    <property type="match status" value="1"/>
</dbReference>
<dbReference type="EC" id="2.5.1.18" evidence="4"/>
<dbReference type="InterPro" id="IPR036249">
    <property type="entry name" value="Thioredoxin-like_sf"/>
</dbReference>
<dbReference type="InterPro" id="IPR004046">
    <property type="entry name" value="GST_C"/>
</dbReference>
<evidence type="ECO:0000256" key="1">
    <source>
        <dbReference type="RuleBase" id="RU003494"/>
    </source>
</evidence>
<evidence type="ECO:0000259" key="2">
    <source>
        <dbReference type="PROSITE" id="PS50404"/>
    </source>
</evidence>
<evidence type="ECO:0000313" key="4">
    <source>
        <dbReference type="EMBL" id="OHT20954.1"/>
    </source>
</evidence>
<evidence type="ECO:0000313" key="5">
    <source>
        <dbReference type="Proteomes" id="UP000179467"/>
    </source>
</evidence>
<dbReference type="InterPro" id="IPR040079">
    <property type="entry name" value="Glutathione_S-Trfase"/>
</dbReference>
<dbReference type="InterPro" id="IPR010987">
    <property type="entry name" value="Glutathione-S-Trfase_C-like"/>
</dbReference>
<evidence type="ECO:0000259" key="3">
    <source>
        <dbReference type="PROSITE" id="PS50405"/>
    </source>
</evidence>
<dbReference type="Pfam" id="PF02798">
    <property type="entry name" value="GST_N"/>
    <property type="match status" value="1"/>
</dbReference>
<dbReference type="OrthoDB" id="7583243at2"/>
<dbReference type="SUPFAM" id="SSF47616">
    <property type="entry name" value="GST C-terminal domain-like"/>
    <property type="match status" value="1"/>
</dbReference>
<proteinExistence type="inferred from homology"/>
<dbReference type="SFLD" id="SFLDG01150">
    <property type="entry name" value="Main.1:_Beta-like"/>
    <property type="match status" value="1"/>
</dbReference>
<dbReference type="SUPFAM" id="SSF52833">
    <property type="entry name" value="Thioredoxin-like"/>
    <property type="match status" value="1"/>
</dbReference>
<organism evidence="4 5">
    <name type="scientific">Edaphosphingomonas haloaromaticamans</name>
    <dbReference type="NCBI Taxonomy" id="653954"/>
    <lineage>
        <taxon>Bacteria</taxon>
        <taxon>Pseudomonadati</taxon>
        <taxon>Pseudomonadota</taxon>
        <taxon>Alphaproteobacteria</taxon>
        <taxon>Sphingomonadales</taxon>
        <taxon>Rhizorhabdaceae</taxon>
        <taxon>Edaphosphingomonas</taxon>
    </lineage>
</organism>
<feature type="domain" description="GST C-terminal" evidence="3">
    <location>
        <begin position="86"/>
        <end position="214"/>
    </location>
</feature>
<dbReference type="SFLD" id="SFLDG00358">
    <property type="entry name" value="Main_(cytGST)"/>
    <property type="match status" value="1"/>
</dbReference>
<comment type="caution">
    <text evidence="4">The sequence shown here is derived from an EMBL/GenBank/DDBJ whole genome shotgun (WGS) entry which is preliminary data.</text>
</comment>
<sequence length="214" mass="23210">MLTLYAARGACSIIPHIALEEAGAAYRLHFVDYAGGENLTGEYRAISPLGRVPALMTEDGPLTENVAILSYIAMRYPEAALAPIGDALAFARVQSFNLFIATNIHVAFRQIAFPDGYADGDAAAAALRAKVPELADRYFALIEAKLADGRPYVHGDAFTLSDIYLFAYANYLRMGDRGDPALVPNVIAHRTRIRARPAVERVLRVEGLAEAWAG</sequence>
<dbReference type="RefSeq" id="WP_015457492.1">
    <property type="nucleotide sequence ID" value="NZ_MIPT01000001.1"/>
</dbReference>
<dbReference type="GO" id="GO:0004364">
    <property type="term" value="F:glutathione transferase activity"/>
    <property type="evidence" value="ECO:0007669"/>
    <property type="project" value="UniProtKB-EC"/>
</dbReference>
<keyword evidence="4" id="KW-0808">Transferase</keyword>
<dbReference type="CDD" id="cd03057">
    <property type="entry name" value="GST_N_Beta"/>
    <property type="match status" value="1"/>
</dbReference>
<gene>
    <name evidence="4" type="primary">gst</name>
    <name evidence="4" type="ORF">BHE75_02959</name>
</gene>
<name>A0A1S1HFG0_9SPHN</name>
<accession>A0A1S1HFG0</accession>
<dbReference type="InterPro" id="IPR036282">
    <property type="entry name" value="Glutathione-S-Trfase_C_sf"/>
</dbReference>
<dbReference type="PANTHER" id="PTHR44051">
    <property type="entry name" value="GLUTATHIONE S-TRANSFERASE-RELATED"/>
    <property type="match status" value="1"/>
</dbReference>
<dbReference type="AlphaFoldDB" id="A0A1S1HFG0"/>